<organism evidence="4 5">
    <name type="scientific">Desulfobulbus oralis</name>
    <dbReference type="NCBI Taxonomy" id="1986146"/>
    <lineage>
        <taxon>Bacteria</taxon>
        <taxon>Pseudomonadati</taxon>
        <taxon>Thermodesulfobacteriota</taxon>
        <taxon>Desulfobulbia</taxon>
        <taxon>Desulfobulbales</taxon>
        <taxon>Desulfobulbaceae</taxon>
        <taxon>Desulfobulbus</taxon>
    </lineage>
</organism>
<evidence type="ECO:0000256" key="2">
    <source>
        <dbReference type="ARBA" id="ARBA00026073"/>
    </source>
</evidence>
<name>A0A2L1GM22_9BACT</name>
<dbReference type="AlphaFoldDB" id="A0A2L1GM22"/>
<dbReference type="SUPFAM" id="SSF53098">
    <property type="entry name" value="Ribonuclease H-like"/>
    <property type="match status" value="1"/>
</dbReference>
<dbReference type="Pfam" id="PF00929">
    <property type="entry name" value="RNase_T"/>
    <property type="match status" value="1"/>
</dbReference>
<dbReference type="NCBIfam" id="TIGR00573">
    <property type="entry name" value="dnaq"/>
    <property type="match status" value="1"/>
</dbReference>
<dbReference type="FunFam" id="3.30.420.10:FF:000045">
    <property type="entry name" value="3'-5' exonuclease DinG"/>
    <property type="match status" value="1"/>
</dbReference>
<comment type="function">
    <text evidence="1">DNA polymerase III is a complex, multichain enzyme responsible for most of the replicative synthesis in bacteria. The epsilon subunit contain the editing function and is a proofreading 3'-5' exonuclease.</text>
</comment>
<dbReference type="KEGG" id="deo:CAY53_03900"/>
<dbReference type="EMBL" id="CP021255">
    <property type="protein sequence ID" value="AVD70729.1"/>
    <property type="molecule type" value="Genomic_DNA"/>
</dbReference>
<dbReference type="InterPro" id="IPR006054">
    <property type="entry name" value="DnaQ"/>
</dbReference>
<keyword evidence="5" id="KW-1185">Reference proteome</keyword>
<gene>
    <name evidence="4" type="ORF">CAY53_03900</name>
</gene>
<dbReference type="GO" id="GO:0005829">
    <property type="term" value="C:cytosol"/>
    <property type="evidence" value="ECO:0007669"/>
    <property type="project" value="TreeGrafter"/>
</dbReference>
<dbReference type="OrthoDB" id="9804290at2"/>
<dbReference type="PANTHER" id="PTHR30231:SF37">
    <property type="entry name" value="EXODEOXYRIBONUCLEASE 10"/>
    <property type="match status" value="1"/>
</dbReference>
<dbReference type="InterPro" id="IPR036397">
    <property type="entry name" value="RNaseH_sf"/>
</dbReference>
<evidence type="ECO:0000313" key="5">
    <source>
        <dbReference type="Proteomes" id="UP000239867"/>
    </source>
</evidence>
<dbReference type="InterPro" id="IPR013520">
    <property type="entry name" value="Ribonucl_H"/>
</dbReference>
<dbReference type="GO" id="GO:0003677">
    <property type="term" value="F:DNA binding"/>
    <property type="evidence" value="ECO:0007669"/>
    <property type="project" value="InterPro"/>
</dbReference>
<dbReference type="Proteomes" id="UP000239867">
    <property type="component" value="Chromosome"/>
</dbReference>
<dbReference type="GO" id="GO:0008408">
    <property type="term" value="F:3'-5' exonuclease activity"/>
    <property type="evidence" value="ECO:0007669"/>
    <property type="project" value="TreeGrafter"/>
</dbReference>
<dbReference type="CDD" id="cd06127">
    <property type="entry name" value="DEDDh"/>
    <property type="match status" value="1"/>
</dbReference>
<accession>A0A2L1GM22</accession>
<evidence type="ECO:0000256" key="1">
    <source>
        <dbReference type="ARBA" id="ARBA00025483"/>
    </source>
</evidence>
<dbReference type="SMART" id="SM00479">
    <property type="entry name" value="EXOIII"/>
    <property type="match status" value="1"/>
</dbReference>
<protein>
    <recommendedName>
        <fullName evidence="3">Exonuclease domain-containing protein</fullName>
    </recommendedName>
</protein>
<evidence type="ECO:0000259" key="3">
    <source>
        <dbReference type="SMART" id="SM00479"/>
    </source>
</evidence>
<sequence length="247" mass="27462">MRGAAGSAPPRRDPPAWHLRSFGASMPQSQLIIFDFETSGMKPSDGARVIEIGAVRLQNGVIGERFQSLVDPGLPVSAFITALTGITNEMLATAPKSREVFPAFRAFLGDAPIVAHNVRFDRSFLLSELGRLGLECGNPHACTFLAARRIVPEAPRYQLSVLAEHCGIAPNGNWHRALADAEATARLWLYMERRLQKDYGLLETPFPLMLQLTRLRRGKQVQAWLRHEAQRQQQGALFRKIHPGFTS</sequence>
<dbReference type="GO" id="GO:0003887">
    <property type="term" value="F:DNA-directed DNA polymerase activity"/>
    <property type="evidence" value="ECO:0007669"/>
    <property type="project" value="InterPro"/>
</dbReference>
<evidence type="ECO:0000313" key="4">
    <source>
        <dbReference type="EMBL" id="AVD70729.1"/>
    </source>
</evidence>
<dbReference type="Gene3D" id="3.30.420.10">
    <property type="entry name" value="Ribonuclease H-like superfamily/Ribonuclease H"/>
    <property type="match status" value="1"/>
</dbReference>
<feature type="domain" description="Exonuclease" evidence="3">
    <location>
        <begin position="30"/>
        <end position="197"/>
    </location>
</feature>
<proteinExistence type="predicted"/>
<reference evidence="4 5" key="1">
    <citation type="journal article" date="2018" name="MBio">
        <title>Insights into the evolution of host association through the isolation and characterization of a novel human periodontal pathobiont, Desulfobulbus oralis.</title>
        <authorList>
            <person name="Cross K.L."/>
            <person name="Chirania P."/>
            <person name="Xiong W."/>
            <person name="Beall C.J."/>
            <person name="Elkins J.G."/>
            <person name="Giannone R.J."/>
            <person name="Griffen A.L."/>
            <person name="Guss A.M."/>
            <person name="Hettich R.L."/>
            <person name="Joshi S.S."/>
            <person name="Mokrzan E.M."/>
            <person name="Martin R.K."/>
            <person name="Zhulin I.B."/>
            <person name="Leys E.J."/>
            <person name="Podar M."/>
        </authorList>
    </citation>
    <scope>NUCLEOTIDE SEQUENCE [LARGE SCALE GENOMIC DNA]</scope>
    <source>
        <strain evidence="4 5">ORNL</strain>
    </source>
</reference>
<dbReference type="InterPro" id="IPR012337">
    <property type="entry name" value="RNaseH-like_sf"/>
</dbReference>
<comment type="subunit">
    <text evidence="2">DNA polymerase III contains a core (composed of alpha, epsilon and theta chains) that associates with a tau subunit. This core dimerizes to form the POLIII' complex. PolIII' associates with the gamma complex (composed of gamma, delta, delta', psi and chi chains) and with the beta chain to form the complete DNA polymerase III complex.</text>
</comment>
<dbReference type="PANTHER" id="PTHR30231">
    <property type="entry name" value="DNA POLYMERASE III SUBUNIT EPSILON"/>
    <property type="match status" value="1"/>
</dbReference>
<dbReference type="GO" id="GO:0045004">
    <property type="term" value="P:DNA replication proofreading"/>
    <property type="evidence" value="ECO:0007669"/>
    <property type="project" value="TreeGrafter"/>
</dbReference>